<accession>A0AB34IMY8</accession>
<protein>
    <recommendedName>
        <fullName evidence="2">Chromo domain-containing protein</fullName>
    </recommendedName>
</protein>
<dbReference type="Proteomes" id="UP001515480">
    <property type="component" value="Unassembled WGS sequence"/>
</dbReference>
<feature type="region of interest" description="Disordered" evidence="1">
    <location>
        <begin position="1"/>
        <end position="31"/>
    </location>
</feature>
<feature type="domain" description="Chromo" evidence="2">
    <location>
        <begin position="330"/>
        <end position="390"/>
    </location>
</feature>
<sequence>MTSPPGHQDLWLPVPTTADTHENNGGPHVPGPVCAALNSPAAVEDGSTLTEAHLTLWRRGTSSGPTRTSSSGQLRPHPAKVVGCATTPLTPAPQNVVQKSTVSLEELQKLAATIGCVVMPMRRWRKRVGLMLARRLRTMEGRFIYQSVALKLPSIPREAAIEMFPSPPVETTPTSVKWVFDSALEVSHNFSSLLSLSGLQTMGASRAIQRASEPVIRVVATMMGGAEVEHVTSGEMEMLYFNFLYVLTDENGELHPPKDSQRREIGLSNAEITTIREVVLMDVLAMSQAGFALSAQWWRQIGNDLQAQVVEAQVANLQQPSNSRRRRDSYEVECILEEKRGWVRVRWAGYHHSWEAWRVTGNPGDAIETWEPRKKLKNTQAYQEWEQQHE</sequence>
<evidence type="ECO:0000256" key="1">
    <source>
        <dbReference type="SAM" id="MobiDB-lite"/>
    </source>
</evidence>
<reference evidence="3 4" key="1">
    <citation type="journal article" date="2024" name="Science">
        <title>Giant polyketide synthase enzymes in the biosynthesis of giant marine polyether toxins.</title>
        <authorList>
            <person name="Fallon T.R."/>
            <person name="Shende V.V."/>
            <person name="Wierzbicki I.H."/>
            <person name="Pendleton A.L."/>
            <person name="Watervoot N.F."/>
            <person name="Auber R.P."/>
            <person name="Gonzalez D.J."/>
            <person name="Wisecaver J.H."/>
            <person name="Moore B.S."/>
        </authorList>
    </citation>
    <scope>NUCLEOTIDE SEQUENCE [LARGE SCALE GENOMIC DNA]</scope>
    <source>
        <strain evidence="3 4">12B1</strain>
    </source>
</reference>
<evidence type="ECO:0000259" key="2">
    <source>
        <dbReference type="PROSITE" id="PS50013"/>
    </source>
</evidence>
<feature type="region of interest" description="Disordered" evidence="1">
    <location>
        <begin position="58"/>
        <end position="78"/>
    </location>
</feature>
<keyword evidence="4" id="KW-1185">Reference proteome</keyword>
<gene>
    <name evidence="3" type="ORF">AB1Y20_012234</name>
</gene>
<comment type="caution">
    <text evidence="3">The sequence shown here is derived from an EMBL/GenBank/DDBJ whole genome shotgun (WGS) entry which is preliminary data.</text>
</comment>
<dbReference type="EMBL" id="JBGBPQ010000021">
    <property type="protein sequence ID" value="KAL1503766.1"/>
    <property type="molecule type" value="Genomic_DNA"/>
</dbReference>
<feature type="compositionally biased region" description="Low complexity" evidence="1">
    <location>
        <begin position="58"/>
        <end position="72"/>
    </location>
</feature>
<dbReference type="PROSITE" id="PS50013">
    <property type="entry name" value="CHROMO_2"/>
    <property type="match status" value="1"/>
</dbReference>
<name>A0AB34IMY8_PRYPA</name>
<evidence type="ECO:0000313" key="3">
    <source>
        <dbReference type="EMBL" id="KAL1503766.1"/>
    </source>
</evidence>
<organism evidence="3 4">
    <name type="scientific">Prymnesium parvum</name>
    <name type="common">Toxic golden alga</name>
    <dbReference type="NCBI Taxonomy" id="97485"/>
    <lineage>
        <taxon>Eukaryota</taxon>
        <taxon>Haptista</taxon>
        <taxon>Haptophyta</taxon>
        <taxon>Prymnesiophyceae</taxon>
        <taxon>Prymnesiales</taxon>
        <taxon>Prymnesiaceae</taxon>
        <taxon>Prymnesium</taxon>
    </lineage>
</organism>
<evidence type="ECO:0000313" key="4">
    <source>
        <dbReference type="Proteomes" id="UP001515480"/>
    </source>
</evidence>
<dbReference type="AlphaFoldDB" id="A0AB34IMY8"/>
<dbReference type="InterPro" id="IPR000953">
    <property type="entry name" value="Chromo/chromo_shadow_dom"/>
</dbReference>
<proteinExistence type="predicted"/>